<feature type="domain" description="RNA polymerase sigma-70 region 4" evidence="7">
    <location>
        <begin position="104"/>
        <end position="152"/>
    </location>
</feature>
<dbReference type="Gene3D" id="1.10.10.10">
    <property type="entry name" value="Winged helix-like DNA-binding domain superfamily/Winged helix DNA-binding domain"/>
    <property type="match status" value="1"/>
</dbReference>
<keyword evidence="3" id="KW-0731">Sigma factor</keyword>
<feature type="domain" description="RNA polymerase sigma-70 region 2" evidence="6">
    <location>
        <begin position="4"/>
        <end position="66"/>
    </location>
</feature>
<dbReference type="GO" id="GO:0016987">
    <property type="term" value="F:sigma factor activity"/>
    <property type="evidence" value="ECO:0007669"/>
    <property type="project" value="UniProtKB-KW"/>
</dbReference>
<name>A0A1I1WCH7_9BURK</name>
<keyword evidence="9" id="KW-1185">Reference proteome</keyword>
<accession>A0A1I1WCH7</accession>
<dbReference type="InterPro" id="IPR014284">
    <property type="entry name" value="RNA_pol_sigma-70_dom"/>
</dbReference>
<dbReference type="CDD" id="cd06171">
    <property type="entry name" value="Sigma70_r4"/>
    <property type="match status" value="1"/>
</dbReference>
<dbReference type="EMBL" id="FOLD01000046">
    <property type="protein sequence ID" value="SFD92905.1"/>
    <property type="molecule type" value="Genomic_DNA"/>
</dbReference>
<evidence type="ECO:0000313" key="9">
    <source>
        <dbReference type="Proteomes" id="UP000198639"/>
    </source>
</evidence>
<dbReference type="Proteomes" id="UP000198639">
    <property type="component" value="Unassembled WGS sequence"/>
</dbReference>
<dbReference type="InterPro" id="IPR039425">
    <property type="entry name" value="RNA_pol_sigma-70-like"/>
</dbReference>
<evidence type="ECO:0000259" key="7">
    <source>
        <dbReference type="Pfam" id="PF04545"/>
    </source>
</evidence>
<evidence type="ECO:0000256" key="2">
    <source>
        <dbReference type="ARBA" id="ARBA00023015"/>
    </source>
</evidence>
<dbReference type="InterPro" id="IPR036388">
    <property type="entry name" value="WH-like_DNA-bd_sf"/>
</dbReference>
<dbReference type="InterPro" id="IPR013324">
    <property type="entry name" value="RNA_pol_sigma_r3/r4-like"/>
</dbReference>
<sequence>MSAPGLLSHAWRFVRSREAAEEVVQESFIGIWRNAGHFDQSRSQAMTWMSTIVRFKSLDYLRGEKRYRLGPGDHDANGDQPDTAMGPEAAAEMSQQIVIMNYHLASLHPSQRKVIELAYFSELSHSEVAREMIAPLGTVKTHIRRGCASLRKHFESHAIQGQQ</sequence>
<gene>
    <name evidence="8" type="ORF">SAMN05216204_14621</name>
</gene>
<dbReference type="GO" id="GO:0003677">
    <property type="term" value="F:DNA binding"/>
    <property type="evidence" value="ECO:0007669"/>
    <property type="project" value="UniProtKB-KW"/>
</dbReference>
<dbReference type="PANTHER" id="PTHR43133:SF62">
    <property type="entry name" value="RNA POLYMERASE SIGMA FACTOR SIGZ"/>
    <property type="match status" value="1"/>
</dbReference>
<dbReference type="InterPro" id="IPR007630">
    <property type="entry name" value="RNA_pol_sigma70_r4"/>
</dbReference>
<keyword evidence="5" id="KW-0804">Transcription</keyword>
<evidence type="ECO:0000259" key="6">
    <source>
        <dbReference type="Pfam" id="PF04542"/>
    </source>
</evidence>
<protein>
    <submittedName>
        <fullName evidence="8">RNA polymerase, sigma-24 subunit, RpoE</fullName>
    </submittedName>
</protein>
<dbReference type="AlphaFoldDB" id="A0A1I1WCH7"/>
<dbReference type="SUPFAM" id="SSF88659">
    <property type="entry name" value="Sigma3 and sigma4 domains of RNA polymerase sigma factors"/>
    <property type="match status" value="1"/>
</dbReference>
<keyword evidence="4" id="KW-0238">DNA-binding</keyword>
<comment type="similarity">
    <text evidence="1">Belongs to the sigma-70 factor family. ECF subfamily.</text>
</comment>
<dbReference type="Pfam" id="PF04542">
    <property type="entry name" value="Sigma70_r2"/>
    <property type="match status" value="1"/>
</dbReference>
<dbReference type="Gene3D" id="1.10.1740.10">
    <property type="match status" value="1"/>
</dbReference>
<dbReference type="GO" id="GO:0006352">
    <property type="term" value="P:DNA-templated transcription initiation"/>
    <property type="evidence" value="ECO:0007669"/>
    <property type="project" value="InterPro"/>
</dbReference>
<evidence type="ECO:0000256" key="1">
    <source>
        <dbReference type="ARBA" id="ARBA00010641"/>
    </source>
</evidence>
<reference evidence="9" key="1">
    <citation type="submission" date="2016-10" db="EMBL/GenBank/DDBJ databases">
        <authorList>
            <person name="Varghese N."/>
            <person name="Submissions S."/>
        </authorList>
    </citation>
    <scope>NUCLEOTIDE SEQUENCE [LARGE SCALE GENOMIC DNA]</scope>
    <source>
        <strain evidence="9">CGMCC 1.12041</strain>
    </source>
</reference>
<dbReference type="InterPro" id="IPR013325">
    <property type="entry name" value="RNA_pol_sigma_r2"/>
</dbReference>
<proteinExistence type="inferred from homology"/>
<dbReference type="PANTHER" id="PTHR43133">
    <property type="entry name" value="RNA POLYMERASE ECF-TYPE SIGMA FACTO"/>
    <property type="match status" value="1"/>
</dbReference>
<dbReference type="InterPro" id="IPR007627">
    <property type="entry name" value="RNA_pol_sigma70_r2"/>
</dbReference>
<evidence type="ECO:0000313" key="8">
    <source>
        <dbReference type="EMBL" id="SFD92905.1"/>
    </source>
</evidence>
<organism evidence="8 9">
    <name type="scientific">Massilia yuzhufengensis</name>
    <dbReference type="NCBI Taxonomy" id="1164594"/>
    <lineage>
        <taxon>Bacteria</taxon>
        <taxon>Pseudomonadati</taxon>
        <taxon>Pseudomonadota</taxon>
        <taxon>Betaproteobacteria</taxon>
        <taxon>Burkholderiales</taxon>
        <taxon>Oxalobacteraceae</taxon>
        <taxon>Telluria group</taxon>
        <taxon>Massilia</taxon>
    </lineage>
</organism>
<dbReference type="Pfam" id="PF04545">
    <property type="entry name" value="Sigma70_r4"/>
    <property type="match status" value="1"/>
</dbReference>
<evidence type="ECO:0000256" key="5">
    <source>
        <dbReference type="ARBA" id="ARBA00023163"/>
    </source>
</evidence>
<dbReference type="SUPFAM" id="SSF88946">
    <property type="entry name" value="Sigma2 domain of RNA polymerase sigma factors"/>
    <property type="match status" value="1"/>
</dbReference>
<evidence type="ECO:0000256" key="3">
    <source>
        <dbReference type="ARBA" id="ARBA00023082"/>
    </source>
</evidence>
<dbReference type="STRING" id="1164594.SAMN05216204_14621"/>
<evidence type="ECO:0000256" key="4">
    <source>
        <dbReference type="ARBA" id="ARBA00023125"/>
    </source>
</evidence>
<keyword evidence="2" id="KW-0805">Transcription regulation</keyword>
<dbReference type="NCBIfam" id="TIGR02937">
    <property type="entry name" value="sigma70-ECF"/>
    <property type="match status" value="1"/>
</dbReference>